<comment type="similarity">
    <text evidence="10">Belongs to the insect chemoreceptor superfamily. Heteromeric odorant receptor channel (TC 1.A.69) family.</text>
</comment>
<feature type="transmembrane region" description="Helical" evidence="10">
    <location>
        <begin position="355"/>
        <end position="378"/>
    </location>
</feature>
<dbReference type="Pfam" id="PF02949">
    <property type="entry name" value="7tm_6"/>
    <property type="match status" value="1"/>
</dbReference>
<evidence type="ECO:0000256" key="5">
    <source>
        <dbReference type="ARBA" id="ARBA00022725"/>
    </source>
</evidence>
<comment type="caution">
    <text evidence="10">Lacks conserved residue(s) required for the propagation of feature annotation.</text>
</comment>
<reference evidence="11" key="2">
    <citation type="journal article" date="2016" name="G3 (Bethesda)">
        <title>Genome Evolution in Three Species of Cactophilic Drosophila.</title>
        <authorList>
            <person name="Sanchez-Flores A."/>
            <person name="Penazola F."/>
            <person name="Carpinteyro-Ponce J."/>
            <person name="Nazario-Yepiz N."/>
            <person name="Abreu-Goodger C."/>
            <person name="Machado C.A."/>
            <person name="Markow T.A."/>
        </authorList>
    </citation>
    <scope>NUCLEOTIDE SEQUENCE [LARGE SCALE GENOMIC DNA]</scope>
</reference>
<keyword evidence="2" id="KW-1003">Cell membrane</keyword>
<dbReference type="Proteomes" id="UP000694904">
    <property type="component" value="Chromosome 2"/>
</dbReference>
<evidence type="ECO:0000313" key="11">
    <source>
        <dbReference type="Proteomes" id="UP000694904"/>
    </source>
</evidence>
<feature type="transmembrane region" description="Helical" evidence="10">
    <location>
        <begin position="325"/>
        <end position="349"/>
    </location>
</feature>
<evidence type="ECO:0000256" key="7">
    <source>
        <dbReference type="ARBA" id="ARBA00023136"/>
    </source>
</evidence>
<dbReference type="RefSeq" id="XP_017869514.1">
    <property type="nucleotide sequence ID" value="XM_018014025.1"/>
</dbReference>
<keyword evidence="3 10" id="KW-0716">Sensory transduction</keyword>
<reference evidence="12" key="3">
    <citation type="submission" date="2025-08" db="UniProtKB">
        <authorList>
            <consortium name="RefSeq"/>
        </authorList>
    </citation>
    <scope>IDENTIFICATION</scope>
    <source>
        <tissue evidence="12">Whole organism</tissue>
    </source>
</reference>
<proteinExistence type="inferred from homology"/>
<keyword evidence="6 10" id="KW-1133">Transmembrane helix</keyword>
<organism evidence="11 12">
    <name type="scientific">Drosophila arizonae</name>
    <name type="common">Fruit fly</name>
    <dbReference type="NCBI Taxonomy" id="7263"/>
    <lineage>
        <taxon>Eukaryota</taxon>
        <taxon>Metazoa</taxon>
        <taxon>Ecdysozoa</taxon>
        <taxon>Arthropoda</taxon>
        <taxon>Hexapoda</taxon>
        <taxon>Insecta</taxon>
        <taxon>Pterygota</taxon>
        <taxon>Neoptera</taxon>
        <taxon>Endopterygota</taxon>
        <taxon>Diptera</taxon>
        <taxon>Brachycera</taxon>
        <taxon>Muscomorpha</taxon>
        <taxon>Ephydroidea</taxon>
        <taxon>Drosophilidae</taxon>
        <taxon>Drosophila</taxon>
    </lineage>
</organism>
<keyword evidence="8 10" id="KW-0675">Receptor</keyword>
<feature type="transmembrane region" description="Helical" evidence="10">
    <location>
        <begin position="196"/>
        <end position="217"/>
    </location>
</feature>
<gene>
    <name evidence="12" type="primary">LOC108618117</name>
</gene>
<accession>A0ABM1PQM8</accession>
<dbReference type="PANTHER" id="PTHR21137">
    <property type="entry name" value="ODORANT RECEPTOR"/>
    <property type="match status" value="1"/>
</dbReference>
<sequence>MGLPHQLVSAMIIYDVNMSTNVLTITVIREDNVKCTINCTGRQLKLILVSIYRLAAFSSLNRAQKASRGQFMARLFQLQENCLRLMGHNMESSGERSPPLGLRHIVSLVFVLSAEYPMLSYVVYNRDDMELITACLSVAFTNLVTVTKIWTFLAYKQSFIQMMQSFRQLDSKSQHGTVGYGYVEHGNKLATFLGRAYSLSCGFTGLYFMLGPIIKIVTNNWRGVPYERELPMPMKLPFNDVESPGYEFGFIYILFVTIFVVLYASAVDGLFISFAINLRAHFQALQQDINLLAFGQEEQLVDKQMADVVDYHVQLLSLSRQLRHIYTPIVFGQFFITSLEVGVIIYQIVTHLDSIMALLVYFSFFCSIMLQLFIYCYGGEVIKVEGLRVGVAIQTSNWHSASNTQRRFLIFIMHRSQREVLIKAGFYEASLANFLGILRAAMSFITLIQSIE</sequence>
<evidence type="ECO:0000256" key="6">
    <source>
        <dbReference type="ARBA" id="ARBA00022989"/>
    </source>
</evidence>
<evidence type="ECO:0000313" key="12">
    <source>
        <dbReference type="RefSeq" id="XP_017869514.1"/>
    </source>
</evidence>
<keyword evidence="9 10" id="KW-0807">Transducer</keyword>
<feature type="transmembrane region" description="Helical" evidence="10">
    <location>
        <begin position="131"/>
        <end position="155"/>
    </location>
</feature>
<name>A0ABM1PQM8_DROAR</name>
<feature type="transmembrane region" description="Helical" evidence="10">
    <location>
        <begin position="100"/>
        <end position="119"/>
    </location>
</feature>
<evidence type="ECO:0000256" key="4">
    <source>
        <dbReference type="ARBA" id="ARBA00022692"/>
    </source>
</evidence>
<dbReference type="InterPro" id="IPR004117">
    <property type="entry name" value="7tm6_olfct_rcpt"/>
</dbReference>
<keyword evidence="4 10" id="KW-0812">Transmembrane</keyword>
<feature type="transmembrane region" description="Helical" evidence="10">
    <location>
        <begin position="250"/>
        <end position="276"/>
    </location>
</feature>
<keyword evidence="11" id="KW-1185">Reference proteome</keyword>
<protein>
    <recommendedName>
        <fullName evidence="10">Odorant receptor</fullName>
    </recommendedName>
</protein>
<dbReference type="PANTHER" id="PTHR21137:SF43">
    <property type="entry name" value="ODORANT RECEPTOR 47A-RELATED"/>
    <property type="match status" value="1"/>
</dbReference>
<reference evidence="11" key="1">
    <citation type="journal article" date="1997" name="Nucleic Acids Res.">
        <title>tRNAscan-SE: a program for improved detection of transfer RNA genes in genomic sequence.</title>
        <authorList>
            <person name="Lowe T.M."/>
            <person name="Eddy S.R."/>
        </authorList>
    </citation>
    <scope>NUCLEOTIDE SEQUENCE [LARGE SCALE GENOMIC DNA]</scope>
</reference>
<dbReference type="GeneID" id="108618117"/>
<evidence type="ECO:0000256" key="9">
    <source>
        <dbReference type="ARBA" id="ARBA00023224"/>
    </source>
</evidence>
<evidence type="ECO:0000256" key="2">
    <source>
        <dbReference type="ARBA" id="ARBA00022475"/>
    </source>
</evidence>
<keyword evidence="5 10" id="KW-0552">Olfaction</keyword>
<evidence type="ECO:0000256" key="8">
    <source>
        <dbReference type="ARBA" id="ARBA00023170"/>
    </source>
</evidence>
<comment type="subcellular location">
    <subcellularLocation>
        <location evidence="1 10">Cell membrane</location>
        <topology evidence="1 10">Multi-pass membrane protein</topology>
    </subcellularLocation>
</comment>
<evidence type="ECO:0000256" key="3">
    <source>
        <dbReference type="ARBA" id="ARBA00022606"/>
    </source>
</evidence>
<evidence type="ECO:0000256" key="10">
    <source>
        <dbReference type="RuleBase" id="RU351113"/>
    </source>
</evidence>
<keyword evidence="7 10" id="KW-0472">Membrane</keyword>
<evidence type="ECO:0000256" key="1">
    <source>
        <dbReference type="ARBA" id="ARBA00004651"/>
    </source>
</evidence>